<accession>A0A0A2XDY3</accession>
<dbReference type="SUPFAM" id="SSF46689">
    <property type="entry name" value="Homeodomain-like"/>
    <property type="match status" value="1"/>
</dbReference>
<gene>
    <name evidence="2" type="ORF">JP32_11760</name>
</gene>
<dbReference type="Gene3D" id="1.10.10.60">
    <property type="entry name" value="Homeodomain-like"/>
    <property type="match status" value="1"/>
</dbReference>
<evidence type="ECO:0000313" key="2">
    <source>
        <dbReference type="EMBL" id="KGQ29197.1"/>
    </source>
</evidence>
<evidence type="ECO:0000259" key="1">
    <source>
        <dbReference type="Pfam" id="PF08765"/>
    </source>
</evidence>
<dbReference type="EMBL" id="JPXS01000077">
    <property type="protein sequence ID" value="KGQ29197.1"/>
    <property type="molecule type" value="Genomic_DNA"/>
</dbReference>
<dbReference type="PANTHER" id="PTHR37812:SF1">
    <property type="entry name" value="MU-LIKE PROPHAGE FLUMU PROTEIN C"/>
    <property type="match status" value="1"/>
</dbReference>
<comment type="caution">
    <text evidence="2">The sequence shown here is derived from an EMBL/GenBank/DDBJ whole genome shotgun (WGS) entry which is preliminary data.</text>
</comment>
<dbReference type="InterPro" id="IPR014875">
    <property type="entry name" value="Mor_transcription_activator"/>
</dbReference>
<dbReference type="RefSeq" id="WP_039085089.1">
    <property type="nucleotide sequence ID" value="NZ_JBLODI010000017.1"/>
</dbReference>
<name>A0A0A2XDY3_9PAST</name>
<dbReference type="InterPro" id="IPR052411">
    <property type="entry name" value="c-mor_Regulatory_Protein"/>
</dbReference>
<evidence type="ECO:0000313" key="3">
    <source>
        <dbReference type="Proteomes" id="UP000030526"/>
    </source>
</evidence>
<feature type="domain" description="Mor transcription activator" evidence="1">
    <location>
        <begin position="9"/>
        <end position="114"/>
    </location>
</feature>
<organism evidence="2 3">
    <name type="scientific">Gallibacterium anatis</name>
    <dbReference type="NCBI Taxonomy" id="750"/>
    <lineage>
        <taxon>Bacteria</taxon>
        <taxon>Pseudomonadati</taxon>
        <taxon>Pseudomonadota</taxon>
        <taxon>Gammaproteobacteria</taxon>
        <taxon>Pasteurellales</taxon>
        <taxon>Pasteurellaceae</taxon>
        <taxon>Gallibacterium</taxon>
    </lineage>
</organism>
<dbReference type="AlphaFoldDB" id="A0A0A2XDY3"/>
<dbReference type="Proteomes" id="UP000030526">
    <property type="component" value="Unassembled WGS sequence"/>
</dbReference>
<sequence length="118" mass="13852">MNIEIFEENAPEILLDLAEQVRAELVKNHNMDEQQARKIGVDVALKIANNWAGELIYIPQSVALMSSERNLAIWREFDGKNHRELARKYGVSMQWVYKVIKRVQRQEVEKRQLDIFGE</sequence>
<reference evidence="2 3" key="1">
    <citation type="submission" date="2014-08" db="EMBL/GenBank/DDBJ databases">
        <title>Chaperone-usher fimbriae in a diverse selection of Gallibacterium genomes.</title>
        <authorList>
            <person name="Kudirkiene E."/>
            <person name="Bager R.J."/>
            <person name="Johnson T.J."/>
            <person name="Bojesen A.M."/>
        </authorList>
    </citation>
    <scope>NUCLEOTIDE SEQUENCE [LARGE SCALE GENOMIC DNA]</scope>
    <source>
        <strain evidence="2 3">20558/3kl.</strain>
    </source>
</reference>
<proteinExistence type="predicted"/>
<dbReference type="PANTHER" id="PTHR37812">
    <property type="entry name" value="MU-LIKE PROPHAGE FLUMU PROTEIN C"/>
    <property type="match status" value="1"/>
</dbReference>
<dbReference type="Pfam" id="PF08765">
    <property type="entry name" value="Mor"/>
    <property type="match status" value="1"/>
</dbReference>
<protein>
    <submittedName>
        <fullName evidence="2">Transcriptional regulator</fullName>
    </submittedName>
</protein>
<dbReference type="InterPro" id="IPR009057">
    <property type="entry name" value="Homeodomain-like_sf"/>
</dbReference>